<dbReference type="PANTHER" id="PTHR30085:SF6">
    <property type="entry name" value="ABC TRANSPORTER GLUTAMINE-BINDING PROTEIN GLNH"/>
    <property type="match status" value="1"/>
</dbReference>
<dbReference type="EMBL" id="DSRD01000721">
    <property type="protein sequence ID" value="HGW94909.1"/>
    <property type="molecule type" value="Genomic_DNA"/>
</dbReference>
<keyword evidence="2" id="KW-0813">Transport</keyword>
<dbReference type="SMART" id="SM00062">
    <property type="entry name" value="PBPb"/>
    <property type="match status" value="1"/>
</dbReference>
<comment type="similarity">
    <text evidence="1 4">Belongs to the bacterial solute-binding protein 3 family.</text>
</comment>
<dbReference type="PANTHER" id="PTHR30085">
    <property type="entry name" value="AMINO ACID ABC TRANSPORTER PERMEASE"/>
    <property type="match status" value="1"/>
</dbReference>
<dbReference type="InterPro" id="IPR001638">
    <property type="entry name" value="Solute-binding_3/MltF_N"/>
</dbReference>
<evidence type="ECO:0000256" key="3">
    <source>
        <dbReference type="ARBA" id="ARBA00022729"/>
    </source>
</evidence>
<sequence length="267" mass="29588">MLKRLSVLTSLLFGITTTGFLALTPSRIDAADLRAIKERGRLIVAVKDNLRPLGFRDANGQLQGFEIDLARRLAQELIGREDAVELRPVLNQERFGAVVNGEVDLAIAKITLTPSRLRILNFSQSYYRDGAGIATRDPSIKTLENLAGKPIAVLNHSSTVEAVRRKLPSAVLISVPSYEAAKAAMDNGQAIAVAADVSILTGWVQEFPQYRLLTPLLSSQELTVALPKGQQYEELRQEVDQILHRLYVSGWLEQRANYWGLPRNLSF</sequence>
<protein>
    <submittedName>
        <fullName evidence="6">Transporter substrate-binding domain-containing protein</fullName>
    </submittedName>
</protein>
<comment type="caution">
    <text evidence="6">The sequence shown here is derived from an EMBL/GenBank/DDBJ whole genome shotgun (WGS) entry which is preliminary data.</text>
</comment>
<dbReference type="Gene3D" id="3.40.190.10">
    <property type="entry name" value="Periplasmic binding protein-like II"/>
    <property type="match status" value="2"/>
</dbReference>
<dbReference type="PROSITE" id="PS01039">
    <property type="entry name" value="SBP_BACTERIAL_3"/>
    <property type="match status" value="1"/>
</dbReference>
<feature type="domain" description="Solute-binding protein family 3/N-terminal" evidence="5">
    <location>
        <begin position="41"/>
        <end position="263"/>
    </location>
</feature>
<gene>
    <name evidence="6" type="ORF">ENR47_11595</name>
</gene>
<keyword evidence="3" id="KW-0732">Signal</keyword>
<evidence type="ECO:0000256" key="4">
    <source>
        <dbReference type="RuleBase" id="RU003744"/>
    </source>
</evidence>
<dbReference type="InterPro" id="IPR051455">
    <property type="entry name" value="Bact_solute-bind_prot3"/>
</dbReference>
<dbReference type="InterPro" id="IPR018313">
    <property type="entry name" value="SBP_3_CS"/>
</dbReference>
<evidence type="ECO:0000256" key="2">
    <source>
        <dbReference type="ARBA" id="ARBA00022448"/>
    </source>
</evidence>
<dbReference type="Pfam" id="PF00497">
    <property type="entry name" value="SBP_bac_3"/>
    <property type="match status" value="1"/>
</dbReference>
<evidence type="ECO:0000313" key="6">
    <source>
        <dbReference type="EMBL" id="HGW94909.1"/>
    </source>
</evidence>
<dbReference type="GO" id="GO:0006865">
    <property type="term" value="P:amino acid transport"/>
    <property type="evidence" value="ECO:0007669"/>
    <property type="project" value="TreeGrafter"/>
</dbReference>
<reference evidence="6" key="1">
    <citation type="journal article" date="2020" name="mSystems">
        <title>Genome- and Community-Level Interaction Insights into Carbon Utilization and Element Cycling Functions of Hydrothermarchaeota in Hydrothermal Sediment.</title>
        <authorList>
            <person name="Zhou Z."/>
            <person name="Liu Y."/>
            <person name="Xu W."/>
            <person name="Pan J."/>
            <person name="Luo Z.H."/>
            <person name="Li M."/>
        </authorList>
    </citation>
    <scope>NUCLEOTIDE SEQUENCE [LARGE SCALE GENOMIC DNA]</scope>
    <source>
        <strain evidence="6">SpSt-402</strain>
    </source>
</reference>
<dbReference type="GO" id="GO:0030288">
    <property type="term" value="C:outer membrane-bounded periplasmic space"/>
    <property type="evidence" value="ECO:0007669"/>
    <property type="project" value="TreeGrafter"/>
</dbReference>
<dbReference type="AlphaFoldDB" id="A0A832M446"/>
<dbReference type="GO" id="GO:0005576">
    <property type="term" value="C:extracellular region"/>
    <property type="evidence" value="ECO:0007669"/>
    <property type="project" value="TreeGrafter"/>
</dbReference>
<evidence type="ECO:0000259" key="5">
    <source>
        <dbReference type="SMART" id="SM00062"/>
    </source>
</evidence>
<proteinExistence type="inferred from homology"/>
<dbReference type="SUPFAM" id="SSF53850">
    <property type="entry name" value="Periplasmic binding protein-like II"/>
    <property type="match status" value="1"/>
</dbReference>
<name>A0A832M446_9CYAN</name>
<organism evidence="6">
    <name type="scientific">Oscillatoriales cyanobacterium SpSt-402</name>
    <dbReference type="NCBI Taxonomy" id="2282168"/>
    <lineage>
        <taxon>Bacteria</taxon>
        <taxon>Bacillati</taxon>
        <taxon>Cyanobacteriota</taxon>
        <taxon>Cyanophyceae</taxon>
        <taxon>Oscillatoriophycideae</taxon>
        <taxon>Oscillatoriales</taxon>
    </lineage>
</organism>
<accession>A0A832M446</accession>
<evidence type="ECO:0000256" key="1">
    <source>
        <dbReference type="ARBA" id="ARBA00010333"/>
    </source>
</evidence>